<dbReference type="Gene3D" id="3.30.70.270">
    <property type="match status" value="1"/>
</dbReference>
<evidence type="ECO:0000313" key="3">
    <source>
        <dbReference type="EMBL" id="WVY90515.1"/>
    </source>
</evidence>
<accession>A0AAQ3MGL1</accession>
<protein>
    <recommendedName>
        <fullName evidence="5">Reverse transcriptase domain-containing protein</fullName>
    </recommendedName>
</protein>
<dbReference type="AlphaFoldDB" id="A0AAQ3MGL1"/>
<name>A0AAQ3MGL1_VIGMU</name>
<dbReference type="Gene3D" id="3.10.10.10">
    <property type="entry name" value="HIV Type 1 Reverse Transcriptase, subunit A, domain 1"/>
    <property type="match status" value="1"/>
</dbReference>
<evidence type="ECO:0000259" key="2">
    <source>
        <dbReference type="Pfam" id="PF17921"/>
    </source>
</evidence>
<keyword evidence="4" id="KW-1185">Reference proteome</keyword>
<dbReference type="SUPFAM" id="SSF56672">
    <property type="entry name" value="DNA/RNA polymerases"/>
    <property type="match status" value="1"/>
</dbReference>
<reference evidence="3 4" key="1">
    <citation type="journal article" date="2023" name="Life. Sci Alliance">
        <title>Evolutionary insights into 3D genome organization and epigenetic landscape of Vigna mungo.</title>
        <authorList>
            <person name="Junaid A."/>
            <person name="Singh B."/>
            <person name="Bhatia S."/>
        </authorList>
    </citation>
    <scope>NUCLEOTIDE SEQUENCE [LARGE SCALE GENOMIC DNA]</scope>
    <source>
        <strain evidence="3">Urdbean</strain>
    </source>
</reference>
<dbReference type="PANTHER" id="PTHR24559:SF444">
    <property type="entry name" value="REVERSE TRANSCRIPTASE DOMAIN-CONTAINING PROTEIN"/>
    <property type="match status" value="1"/>
</dbReference>
<evidence type="ECO:0000313" key="4">
    <source>
        <dbReference type="Proteomes" id="UP001374535"/>
    </source>
</evidence>
<proteinExistence type="predicted"/>
<dbReference type="InterPro" id="IPR053134">
    <property type="entry name" value="RNA-dir_DNA_polymerase"/>
</dbReference>
<dbReference type="CDD" id="cd01647">
    <property type="entry name" value="RT_LTR"/>
    <property type="match status" value="1"/>
</dbReference>
<dbReference type="InterPro" id="IPR041588">
    <property type="entry name" value="Integrase_H2C2"/>
</dbReference>
<organism evidence="3 4">
    <name type="scientific">Vigna mungo</name>
    <name type="common">Black gram</name>
    <name type="synonym">Phaseolus mungo</name>
    <dbReference type="NCBI Taxonomy" id="3915"/>
    <lineage>
        <taxon>Eukaryota</taxon>
        <taxon>Viridiplantae</taxon>
        <taxon>Streptophyta</taxon>
        <taxon>Embryophyta</taxon>
        <taxon>Tracheophyta</taxon>
        <taxon>Spermatophyta</taxon>
        <taxon>Magnoliopsida</taxon>
        <taxon>eudicotyledons</taxon>
        <taxon>Gunneridae</taxon>
        <taxon>Pentapetalae</taxon>
        <taxon>rosids</taxon>
        <taxon>fabids</taxon>
        <taxon>Fabales</taxon>
        <taxon>Fabaceae</taxon>
        <taxon>Papilionoideae</taxon>
        <taxon>50 kb inversion clade</taxon>
        <taxon>NPAAA clade</taxon>
        <taxon>indigoferoid/millettioid clade</taxon>
        <taxon>Phaseoleae</taxon>
        <taxon>Vigna</taxon>
    </lineage>
</organism>
<dbReference type="Gene3D" id="1.10.340.70">
    <property type="match status" value="1"/>
</dbReference>
<feature type="domain" description="Integrase zinc-binding" evidence="2">
    <location>
        <begin position="633"/>
        <end position="689"/>
    </location>
</feature>
<sequence>MVEKLQSMIEDRNRNHDSKMDEIKLVLHCKIQLRHLEVLQTQILQSNPIKSINPVKDISLGFLHFNGSILVLEWIFKVDKFFNYHNTPDADRIEITSMHFEKDVKIEAVTTWATLMHALESQFGPSTFDYNVEPEIELPQDTEVTVNEDHHLSLNALKGGFGVGTIRFVAHIGTMPVKVLIDGGGSDNFLQPRVAKFLKLPMVKTPSFKFLHDGRFTTFQGDKDMLPETTQLHHIRRMMDTHALVEAYSMQMDMELELVILLQNYNIVFSNLCGLPPPKSHIHFIPLLEGSNPVKSKGRNEKLVEGMLKEGIVQPRNNPFSSPIILVNKKDGIWRVCTDYTALNAITIKDNFPIPTVDELIDELYGACYFSKLDLRSGYCQILLKPEDRHKTTFRTHQGLYEWSVMPFELSNVSATFQSLMNQIFKGVLRRSVLIFFDDILVYNSSWKDHLHHLEVIGYLGHTLAGNGIAMETEKLEKDSFKWSEATNKAFQELKLALTTTLVLAIPNFDEPFYWKRMPRVWELELFIIKTDHKSLKELLEQTLQTHEQQQWLPKFIRFDFTIQYSPGKKNIPTDSLSRSFAMAWSEPLNTWLQSVVETTRKDEEFMKIFQECMNNSGRKGDYAKERIMLPNNAELINLIIGEFHGSKIGGHASTIRTMARLSAQIFWPKMREDIRKLVKECTIFQQAKEDIAMDFIISLPISQGYSNIMVVIDRLSKFAHFIPLNLHQQLVEVIIQVSRHHLSNELSIPSSIRRPN</sequence>
<feature type="domain" description="Reverse transcriptase" evidence="1">
    <location>
        <begin position="327"/>
        <end position="476"/>
    </location>
</feature>
<dbReference type="InterPro" id="IPR000477">
    <property type="entry name" value="RT_dom"/>
</dbReference>
<dbReference type="InterPro" id="IPR043128">
    <property type="entry name" value="Rev_trsase/Diguanyl_cyclase"/>
</dbReference>
<gene>
    <name evidence="3" type="ORF">V8G54_036029</name>
</gene>
<dbReference type="InterPro" id="IPR043502">
    <property type="entry name" value="DNA/RNA_pol_sf"/>
</dbReference>
<dbReference type="Proteomes" id="UP001374535">
    <property type="component" value="Chromosome 11"/>
</dbReference>
<dbReference type="Pfam" id="PF17921">
    <property type="entry name" value="Integrase_H2C2"/>
    <property type="match status" value="1"/>
</dbReference>
<dbReference type="EMBL" id="CP144690">
    <property type="protein sequence ID" value="WVY90515.1"/>
    <property type="molecule type" value="Genomic_DNA"/>
</dbReference>
<dbReference type="PANTHER" id="PTHR24559">
    <property type="entry name" value="TRANSPOSON TY3-I GAG-POL POLYPROTEIN"/>
    <property type="match status" value="1"/>
</dbReference>
<evidence type="ECO:0000259" key="1">
    <source>
        <dbReference type="Pfam" id="PF00078"/>
    </source>
</evidence>
<evidence type="ECO:0008006" key="5">
    <source>
        <dbReference type="Google" id="ProtNLM"/>
    </source>
</evidence>
<dbReference type="Pfam" id="PF00078">
    <property type="entry name" value="RVT_1"/>
    <property type="match status" value="1"/>
</dbReference>